<evidence type="ECO:0000313" key="2">
    <source>
        <dbReference type="Proteomes" id="UP001515683"/>
    </source>
</evidence>
<dbReference type="RefSeq" id="WP_167016122.1">
    <property type="nucleotide sequence ID" value="NZ_VWXF01000006.1"/>
</dbReference>
<protein>
    <submittedName>
        <fullName evidence="1">Uncharacterized protein</fullName>
    </submittedName>
</protein>
<sequence length="61" mass="6837">METGFYWVGNGVTAPYVWFWQLGYGFHRPSGTLPITMPHFKAAGLSVLSDKLTLTDIKKGF</sequence>
<evidence type="ECO:0000313" key="1">
    <source>
        <dbReference type="EMBL" id="NIF23069.1"/>
    </source>
</evidence>
<dbReference type="EMBL" id="VWXF01000006">
    <property type="protein sequence ID" value="NIF23069.1"/>
    <property type="molecule type" value="Genomic_DNA"/>
</dbReference>
<reference evidence="1 2" key="1">
    <citation type="journal article" date="2019" name="bioRxiv">
        <title>Bacteria contribute to plant secondary compound degradation in a generalist herbivore system.</title>
        <authorList>
            <person name="Francoeur C.B."/>
            <person name="Khadempour L."/>
            <person name="Moreira-Soto R.D."/>
            <person name="Gotting K."/>
            <person name="Book A.J."/>
            <person name="Pinto-Tomas A.A."/>
            <person name="Keefover-Ring K."/>
            <person name="Currie C.R."/>
        </authorList>
    </citation>
    <scope>NUCLEOTIDE SEQUENCE [LARGE SCALE GENOMIC DNA]</scope>
    <source>
        <strain evidence="1">Acro-835</strain>
    </source>
</reference>
<gene>
    <name evidence="1" type="ORF">F3J40_15870</name>
</gene>
<dbReference type="Proteomes" id="UP001515683">
    <property type="component" value="Unassembled WGS sequence"/>
</dbReference>
<proteinExistence type="predicted"/>
<comment type="caution">
    <text evidence="1">The sequence shown here is derived from an EMBL/GenBank/DDBJ whole genome shotgun (WGS) entry which is preliminary data.</text>
</comment>
<name>A0ABX0RI41_9GAMM</name>
<keyword evidence="2" id="KW-1185">Reference proteome</keyword>
<accession>A0ABX0RI41</accession>
<organism evidence="1 2">
    <name type="scientific">Candidatus Pantoea multigeneris</name>
    <dbReference type="NCBI Taxonomy" id="2608357"/>
    <lineage>
        <taxon>Bacteria</taxon>
        <taxon>Pseudomonadati</taxon>
        <taxon>Pseudomonadota</taxon>
        <taxon>Gammaproteobacteria</taxon>
        <taxon>Enterobacterales</taxon>
        <taxon>Erwiniaceae</taxon>
        <taxon>Pantoea</taxon>
    </lineage>
</organism>